<comment type="caution">
    <text evidence="1">The sequence shown here is derived from an EMBL/GenBank/DDBJ whole genome shotgun (WGS) entry which is preliminary data.</text>
</comment>
<gene>
    <name evidence="1" type="ORF">SR41_03070</name>
</gene>
<dbReference type="Proteomes" id="UP000033203">
    <property type="component" value="Unassembled WGS sequence"/>
</dbReference>
<dbReference type="PATRIC" id="fig|1549858.7.peg.1094"/>
<proteinExistence type="predicted"/>
<sequence>MSRGHDPHARLLKSLERSARNYGVGATFSDFSETPWSSATFIGYRLTTTVSVDRDAAAWFAALPEEELSAPGRLVADLAVRRDAHGTRLELLVLLEA</sequence>
<evidence type="ECO:0000313" key="2">
    <source>
        <dbReference type="Proteomes" id="UP000033203"/>
    </source>
</evidence>
<accession>A0A0D1K7U4</accession>
<organism evidence="1 2">
    <name type="scientific">Sphingomonas melonis</name>
    <dbReference type="NCBI Taxonomy" id="152682"/>
    <lineage>
        <taxon>Bacteria</taxon>
        <taxon>Pseudomonadati</taxon>
        <taxon>Pseudomonadota</taxon>
        <taxon>Alphaproteobacteria</taxon>
        <taxon>Sphingomonadales</taxon>
        <taxon>Sphingomonadaceae</taxon>
        <taxon>Sphingomonas</taxon>
    </lineage>
</organism>
<evidence type="ECO:0000313" key="1">
    <source>
        <dbReference type="EMBL" id="KIU29663.1"/>
    </source>
</evidence>
<protein>
    <submittedName>
        <fullName evidence="1">Uncharacterized protein</fullName>
    </submittedName>
</protein>
<reference evidence="1 2" key="1">
    <citation type="submission" date="2015-01" db="EMBL/GenBank/DDBJ databases">
        <title>Genome of Sphingomonas taxi strain 30a.</title>
        <authorList>
            <person name="Eevers N."/>
            <person name="Van Hamme J."/>
            <person name="Bottos E."/>
            <person name="Weyens N."/>
            <person name="Vangronsveld J."/>
        </authorList>
    </citation>
    <scope>NUCLEOTIDE SEQUENCE [LARGE SCALE GENOMIC DNA]</scope>
    <source>
        <strain evidence="1 2">30a</strain>
    </source>
</reference>
<dbReference type="AlphaFoldDB" id="A0A0D1K7U4"/>
<name>A0A0D1K7U4_9SPHN</name>
<dbReference type="EMBL" id="JXTP01000015">
    <property type="protein sequence ID" value="KIU29663.1"/>
    <property type="molecule type" value="Genomic_DNA"/>
</dbReference>